<dbReference type="Pfam" id="PF02527">
    <property type="entry name" value="GidB"/>
    <property type="match status" value="1"/>
</dbReference>
<evidence type="ECO:0000313" key="7">
    <source>
        <dbReference type="EMBL" id="QBZ84246.1"/>
    </source>
</evidence>
<evidence type="ECO:0000313" key="8">
    <source>
        <dbReference type="Proteomes" id="UP000296201"/>
    </source>
</evidence>
<comment type="catalytic activity">
    <reaction evidence="6">
        <text>guanosine(527) in 16S rRNA + S-adenosyl-L-methionine = N(7)-methylguanosine(527) in 16S rRNA + S-adenosyl-L-homocysteine</text>
        <dbReference type="Rhea" id="RHEA:42732"/>
        <dbReference type="Rhea" id="RHEA-COMP:10209"/>
        <dbReference type="Rhea" id="RHEA-COMP:10210"/>
        <dbReference type="ChEBI" id="CHEBI:57856"/>
        <dbReference type="ChEBI" id="CHEBI:59789"/>
        <dbReference type="ChEBI" id="CHEBI:74269"/>
        <dbReference type="ChEBI" id="CHEBI:74480"/>
        <dbReference type="EC" id="2.1.1.170"/>
    </reaction>
</comment>
<comment type="subcellular location">
    <subcellularLocation>
        <location evidence="6">Cytoplasm</location>
    </subcellularLocation>
</comment>
<protein>
    <recommendedName>
        <fullName evidence="6">Ribosomal RNA small subunit methyltransferase G</fullName>
        <ecNumber evidence="6">2.1.1.170</ecNumber>
    </recommendedName>
    <alternativeName>
        <fullName evidence="6">16S rRNA 7-methylguanosine methyltransferase</fullName>
        <shortName evidence="6">16S rRNA m7G methyltransferase</shortName>
    </alternativeName>
</protein>
<dbReference type="InterPro" id="IPR003682">
    <property type="entry name" value="rRNA_ssu_MeTfrase_G"/>
</dbReference>
<evidence type="ECO:0000256" key="6">
    <source>
        <dbReference type="HAMAP-Rule" id="MF_00074"/>
    </source>
</evidence>
<dbReference type="Gene3D" id="3.40.50.150">
    <property type="entry name" value="Vaccinia Virus protein VP39"/>
    <property type="match status" value="1"/>
</dbReference>
<feature type="binding site" evidence="6">
    <location>
        <position position="147"/>
    </location>
    <ligand>
        <name>S-adenosyl-L-methionine</name>
        <dbReference type="ChEBI" id="CHEBI:59789"/>
    </ligand>
</feature>
<dbReference type="HAMAP" id="MF_00074">
    <property type="entry name" value="16SrRNA_methyltr_G"/>
    <property type="match status" value="1"/>
</dbReference>
<keyword evidence="3 6" id="KW-0489">Methyltransferase</keyword>
<keyword evidence="2 6" id="KW-0698">rRNA processing</keyword>
<dbReference type="PANTHER" id="PTHR31760">
    <property type="entry name" value="S-ADENOSYL-L-METHIONINE-DEPENDENT METHYLTRANSFERASES SUPERFAMILY PROTEIN"/>
    <property type="match status" value="1"/>
</dbReference>
<comment type="caution">
    <text evidence="6">Lacks conserved residue(s) required for the propagation of feature annotation.</text>
</comment>
<feature type="binding site" evidence="6">
    <location>
        <begin position="132"/>
        <end position="133"/>
    </location>
    <ligand>
        <name>S-adenosyl-L-methionine</name>
        <dbReference type="ChEBI" id="CHEBI:59789"/>
    </ligand>
</feature>
<proteinExistence type="inferred from homology"/>
<dbReference type="SUPFAM" id="SSF53335">
    <property type="entry name" value="S-adenosyl-L-methionine-dependent methyltransferases"/>
    <property type="match status" value="1"/>
</dbReference>
<evidence type="ECO:0000256" key="4">
    <source>
        <dbReference type="ARBA" id="ARBA00022679"/>
    </source>
</evidence>
<dbReference type="AlphaFoldDB" id="A0A4P7P2H8"/>
<evidence type="ECO:0000256" key="2">
    <source>
        <dbReference type="ARBA" id="ARBA00022552"/>
    </source>
</evidence>
<feature type="binding site" evidence="6">
    <location>
        <position position="86"/>
    </location>
    <ligand>
        <name>S-adenosyl-L-methionine</name>
        <dbReference type="ChEBI" id="CHEBI:59789"/>
    </ligand>
</feature>
<feature type="binding site" evidence="6">
    <location>
        <position position="81"/>
    </location>
    <ligand>
        <name>S-adenosyl-L-methionine</name>
        <dbReference type="ChEBI" id="CHEBI:59789"/>
    </ligand>
</feature>
<dbReference type="CDD" id="cd02440">
    <property type="entry name" value="AdoMet_MTases"/>
    <property type="match status" value="1"/>
</dbReference>
<gene>
    <name evidence="6 7" type="primary">rsmG</name>
    <name evidence="7" type="ORF">GHNINEIG_02323</name>
</gene>
<evidence type="ECO:0000256" key="5">
    <source>
        <dbReference type="ARBA" id="ARBA00022691"/>
    </source>
</evidence>
<keyword evidence="1 6" id="KW-0963">Cytoplasm</keyword>
<comment type="function">
    <text evidence="6">Specifically methylates the N7 position of guanine in position 527 of 16S rRNA.</text>
</comment>
<dbReference type="InterPro" id="IPR029063">
    <property type="entry name" value="SAM-dependent_MTases_sf"/>
</dbReference>
<evidence type="ECO:0000256" key="3">
    <source>
        <dbReference type="ARBA" id="ARBA00022603"/>
    </source>
</evidence>
<evidence type="ECO:0000256" key="1">
    <source>
        <dbReference type="ARBA" id="ARBA00022490"/>
    </source>
</evidence>
<dbReference type="RefSeq" id="WP_135796769.1">
    <property type="nucleotide sequence ID" value="NZ_CP032096.1"/>
</dbReference>
<dbReference type="PIRSF" id="PIRSF003078">
    <property type="entry name" value="GidB"/>
    <property type="match status" value="1"/>
</dbReference>
<dbReference type="EC" id="2.1.1.170" evidence="6"/>
<dbReference type="NCBIfam" id="TIGR00138">
    <property type="entry name" value="rsmG_gidB"/>
    <property type="match status" value="1"/>
</dbReference>
<keyword evidence="8" id="KW-1185">Reference proteome</keyword>
<comment type="similarity">
    <text evidence="6">Belongs to the methyltransferase superfamily. RNA methyltransferase RsmG family.</text>
</comment>
<reference evidence="7 8" key="1">
    <citation type="submission" date="2018-08" db="EMBL/GenBank/DDBJ databases">
        <title>Horizontal acquisition of hydrogen conversion ability and other habitat adaptations in Hydrogenovibrio crunogenus strains.</title>
        <authorList>
            <person name="Gonnella G."/>
            <person name="Adam N."/>
            <person name="Perner M."/>
        </authorList>
    </citation>
    <scope>NUCLEOTIDE SEQUENCE [LARGE SCALE GENOMIC DNA]</scope>
    <source>
        <strain evidence="7 8">SP-41</strain>
    </source>
</reference>
<dbReference type="OrthoDB" id="9808773at2"/>
<dbReference type="Proteomes" id="UP000296201">
    <property type="component" value="Chromosome"/>
</dbReference>
<accession>A0A4P7P2H8</accession>
<dbReference type="EMBL" id="CP032096">
    <property type="protein sequence ID" value="QBZ84246.1"/>
    <property type="molecule type" value="Genomic_DNA"/>
</dbReference>
<dbReference type="GO" id="GO:0070043">
    <property type="term" value="F:rRNA (guanine-N7-)-methyltransferase activity"/>
    <property type="evidence" value="ECO:0007669"/>
    <property type="project" value="UniProtKB-UniRule"/>
</dbReference>
<name>A0A4P7P2H8_9GAMM</name>
<keyword evidence="5 6" id="KW-0949">S-adenosyl-L-methionine</keyword>
<keyword evidence="4 6" id="KW-0808">Transferase</keyword>
<sequence length="216" mass="24674">MTENEKHLYLTRLEAASEGFGLPKNDQAWVKLLDYLALLQKWNKTYNLTAIRDVDEMFIKHILDSLSVAPHIDSERLIDVGTGGGLPGIPLAILFPERQVDLLDSNSKKTRFLVQAKAELGLENVEVIHHRVEAYHPETLYDGVVSRAFASLDDMLNWTHHLLKPQGYWWAMKAQKTQDEVAQLPNFAKMSQVFELHVPSLDAERTLIKIEKCQET</sequence>
<organism evidence="7 8">
    <name type="scientific">Hydrogenovibrio crunogenus</name>
    <dbReference type="NCBI Taxonomy" id="39765"/>
    <lineage>
        <taxon>Bacteria</taxon>
        <taxon>Pseudomonadati</taxon>
        <taxon>Pseudomonadota</taxon>
        <taxon>Gammaproteobacteria</taxon>
        <taxon>Thiotrichales</taxon>
        <taxon>Piscirickettsiaceae</taxon>
        <taxon>Hydrogenovibrio</taxon>
    </lineage>
</organism>
<dbReference type="GO" id="GO:0005829">
    <property type="term" value="C:cytosol"/>
    <property type="evidence" value="ECO:0007669"/>
    <property type="project" value="TreeGrafter"/>
</dbReference>
<dbReference type="PANTHER" id="PTHR31760:SF0">
    <property type="entry name" value="S-ADENOSYL-L-METHIONINE-DEPENDENT METHYLTRANSFERASES SUPERFAMILY PROTEIN"/>
    <property type="match status" value="1"/>
</dbReference>